<dbReference type="RefSeq" id="WP_183859379.1">
    <property type="nucleotide sequence ID" value="NZ_JACHFH010000004.1"/>
</dbReference>
<keyword evidence="4" id="KW-1185">Reference proteome</keyword>
<organism evidence="3 4">
    <name type="scientific">Pectinatus brassicae</name>
    <dbReference type="NCBI Taxonomy" id="862415"/>
    <lineage>
        <taxon>Bacteria</taxon>
        <taxon>Bacillati</taxon>
        <taxon>Bacillota</taxon>
        <taxon>Negativicutes</taxon>
        <taxon>Selenomonadales</taxon>
        <taxon>Selenomonadaceae</taxon>
        <taxon>Pectinatus</taxon>
    </lineage>
</organism>
<sequence>MNKNSTDKFNQTKFMSKVNSNKISIEKNNDIVKKQIFGIKNNRYRYFLIVTLVLFIFIGGILSGFKIANYCQYQWQSLENSFLHQQYTWQQQENDLQTQKDKFKAIKKQLQQETENLLEKKNQPVPKESLLNNIWNAITGKNKKNSQKEQAEKQDINTRLLQIQENIKNIDKEIDKLNQEENKLDKLKREIEKKYQENSTLIGYFRQFFL</sequence>
<evidence type="ECO:0000256" key="2">
    <source>
        <dbReference type="SAM" id="Phobius"/>
    </source>
</evidence>
<accession>A0A840UCG8</accession>
<protein>
    <submittedName>
        <fullName evidence="3">Chromosome segregation ATPase</fullName>
    </submittedName>
</protein>
<evidence type="ECO:0000256" key="1">
    <source>
        <dbReference type="SAM" id="Coils"/>
    </source>
</evidence>
<keyword evidence="2" id="KW-1133">Transmembrane helix</keyword>
<feature type="transmembrane region" description="Helical" evidence="2">
    <location>
        <begin position="44"/>
        <end position="65"/>
    </location>
</feature>
<keyword evidence="1" id="KW-0175">Coiled coil</keyword>
<reference evidence="3 4" key="1">
    <citation type="submission" date="2020-08" db="EMBL/GenBank/DDBJ databases">
        <title>Genomic Encyclopedia of Type Strains, Phase IV (KMG-IV): sequencing the most valuable type-strain genomes for metagenomic binning, comparative biology and taxonomic classification.</title>
        <authorList>
            <person name="Goeker M."/>
        </authorList>
    </citation>
    <scope>NUCLEOTIDE SEQUENCE [LARGE SCALE GENOMIC DNA]</scope>
    <source>
        <strain evidence="3 4">DSM 24661</strain>
    </source>
</reference>
<evidence type="ECO:0000313" key="4">
    <source>
        <dbReference type="Proteomes" id="UP000559117"/>
    </source>
</evidence>
<feature type="coiled-coil region" evidence="1">
    <location>
        <begin position="93"/>
        <end position="197"/>
    </location>
</feature>
<dbReference type="AlphaFoldDB" id="A0A840UCG8"/>
<comment type="caution">
    <text evidence="3">The sequence shown here is derived from an EMBL/GenBank/DDBJ whole genome shotgun (WGS) entry which is preliminary data.</text>
</comment>
<keyword evidence="2" id="KW-0472">Membrane</keyword>
<proteinExistence type="predicted"/>
<evidence type="ECO:0000313" key="3">
    <source>
        <dbReference type="EMBL" id="MBB5335421.1"/>
    </source>
</evidence>
<keyword evidence="2" id="KW-0812">Transmembrane</keyword>
<dbReference type="Proteomes" id="UP000559117">
    <property type="component" value="Unassembled WGS sequence"/>
</dbReference>
<name>A0A840UCG8_9FIRM</name>
<dbReference type="EMBL" id="JACHFH010000004">
    <property type="protein sequence ID" value="MBB5335421.1"/>
    <property type="molecule type" value="Genomic_DNA"/>
</dbReference>
<gene>
    <name evidence="3" type="ORF">HNR32_000542</name>
</gene>